<dbReference type="Gene3D" id="1.10.630.10">
    <property type="entry name" value="Cytochrome P450"/>
    <property type="match status" value="1"/>
</dbReference>
<comment type="caution">
    <text evidence="8">The sequence shown here is derived from an EMBL/GenBank/DDBJ whole genome shotgun (WGS) entry which is preliminary data.</text>
</comment>
<keyword evidence="7" id="KW-0812">Transmembrane</keyword>
<evidence type="ECO:0000313" key="8">
    <source>
        <dbReference type="EMBL" id="KAK6540600.1"/>
    </source>
</evidence>
<organism evidence="8 9">
    <name type="scientific">Orbilia ellipsospora</name>
    <dbReference type="NCBI Taxonomy" id="2528407"/>
    <lineage>
        <taxon>Eukaryota</taxon>
        <taxon>Fungi</taxon>
        <taxon>Dikarya</taxon>
        <taxon>Ascomycota</taxon>
        <taxon>Pezizomycotina</taxon>
        <taxon>Orbiliomycetes</taxon>
        <taxon>Orbiliales</taxon>
        <taxon>Orbiliaceae</taxon>
        <taxon>Orbilia</taxon>
    </lineage>
</organism>
<dbReference type="EMBL" id="JAVHJO010000004">
    <property type="protein sequence ID" value="KAK6540600.1"/>
    <property type="molecule type" value="Genomic_DNA"/>
</dbReference>
<evidence type="ECO:0000256" key="7">
    <source>
        <dbReference type="SAM" id="Phobius"/>
    </source>
</evidence>
<keyword evidence="7" id="KW-1133">Transmembrane helix</keyword>
<feature type="binding site" description="axial binding residue" evidence="6">
    <location>
        <position position="461"/>
    </location>
    <ligand>
        <name>heme</name>
        <dbReference type="ChEBI" id="CHEBI:30413"/>
    </ligand>
    <ligandPart>
        <name>Fe</name>
        <dbReference type="ChEBI" id="CHEBI:18248"/>
    </ligandPart>
</feature>
<keyword evidence="6" id="KW-0349">Heme</keyword>
<evidence type="ECO:0000256" key="4">
    <source>
        <dbReference type="ARBA" id="ARBA00023002"/>
    </source>
</evidence>
<dbReference type="AlphaFoldDB" id="A0AAV9XFR3"/>
<dbReference type="PANTHER" id="PTHR24305">
    <property type="entry name" value="CYTOCHROME P450"/>
    <property type="match status" value="1"/>
</dbReference>
<evidence type="ECO:0000256" key="6">
    <source>
        <dbReference type="PIRSR" id="PIRSR602403-1"/>
    </source>
</evidence>
<sequence length="520" mass="57869">MLLGYFVLDLGGLKFCLFAVAVLATYFILNAFYQLYFSPLAKVPGPWYTSISRLWLLSKALKGGVVFDIYQLHQKYGPFVRVAPNEISVADIQSVNRIHDLNDIFPKAKIYETMGAGLDSITVKTDHEAYKRRRRAIGNVFSNSNLNILEPVVRKHVVTCVQKVKREITLGRTPDLLKWVHFMSADIIGELSFGKDFGMLEDEIVNPLVEDMGAFLILFGLRSWLPIIGSGALKSVLSYIPSFKLYKILGSADRIAEYGKESLANVRRDICNCKNGLIRPSIFSKVLENASNPDAKLPLTADQMRDEAFAFMLAGSDTVVVTAVYTIWAILRHEDARRKLEADLKLSKLGPEDTCHGDLNGFTNQNLQNIPYLDFTIKEGLRLFAAVQMSLPRTVPAGNGGRQLGLYFFPSGTEVSTPVYAIHRDPVLFPDPHSFKPERWINATDDMNSASLGFGGASRMCIGSNLAMMEMRLLIAILFSSCPDIGLASSCTDESMEMEEFLFIKPRGQKCEVVKNSSVG</sequence>
<dbReference type="Proteomes" id="UP001365542">
    <property type="component" value="Unassembled WGS sequence"/>
</dbReference>
<dbReference type="SUPFAM" id="SSF48264">
    <property type="entry name" value="Cytochrome P450"/>
    <property type="match status" value="1"/>
</dbReference>
<dbReference type="InterPro" id="IPR036396">
    <property type="entry name" value="Cyt_P450_sf"/>
</dbReference>
<keyword evidence="4" id="KW-0560">Oxidoreductase</keyword>
<dbReference type="PANTHER" id="PTHR24305:SF96">
    <property type="entry name" value="CYTOCHROME P450 MONOOXYGENASE STCB-RELATED"/>
    <property type="match status" value="1"/>
</dbReference>
<dbReference type="GO" id="GO:0004497">
    <property type="term" value="F:monooxygenase activity"/>
    <property type="evidence" value="ECO:0007669"/>
    <property type="project" value="InterPro"/>
</dbReference>
<evidence type="ECO:0000256" key="5">
    <source>
        <dbReference type="ARBA" id="ARBA00023004"/>
    </source>
</evidence>
<dbReference type="InterPro" id="IPR002403">
    <property type="entry name" value="Cyt_P450_E_grp-IV"/>
</dbReference>
<evidence type="ECO:0000256" key="3">
    <source>
        <dbReference type="ARBA" id="ARBA00022723"/>
    </source>
</evidence>
<proteinExistence type="inferred from homology"/>
<evidence type="ECO:0008006" key="10">
    <source>
        <dbReference type="Google" id="ProtNLM"/>
    </source>
</evidence>
<evidence type="ECO:0000256" key="2">
    <source>
        <dbReference type="ARBA" id="ARBA00010617"/>
    </source>
</evidence>
<accession>A0AAV9XFR3</accession>
<dbReference type="PRINTS" id="PR00385">
    <property type="entry name" value="P450"/>
</dbReference>
<protein>
    <recommendedName>
        <fullName evidence="10">Cytochrome P450</fullName>
    </recommendedName>
</protein>
<dbReference type="Pfam" id="PF00067">
    <property type="entry name" value="p450"/>
    <property type="match status" value="1"/>
</dbReference>
<keyword evidence="3 6" id="KW-0479">Metal-binding</keyword>
<gene>
    <name evidence="8" type="ORF">TWF694_007995</name>
</gene>
<dbReference type="GO" id="GO:0016705">
    <property type="term" value="F:oxidoreductase activity, acting on paired donors, with incorporation or reduction of molecular oxygen"/>
    <property type="evidence" value="ECO:0007669"/>
    <property type="project" value="InterPro"/>
</dbReference>
<dbReference type="InterPro" id="IPR001128">
    <property type="entry name" value="Cyt_P450"/>
</dbReference>
<evidence type="ECO:0000256" key="1">
    <source>
        <dbReference type="ARBA" id="ARBA00001971"/>
    </source>
</evidence>
<reference evidence="8 9" key="1">
    <citation type="submission" date="2019-10" db="EMBL/GenBank/DDBJ databases">
        <authorList>
            <person name="Palmer J.M."/>
        </authorList>
    </citation>
    <scope>NUCLEOTIDE SEQUENCE [LARGE SCALE GENOMIC DNA]</scope>
    <source>
        <strain evidence="8 9">TWF694</strain>
    </source>
</reference>
<keyword evidence="5 6" id="KW-0408">Iron</keyword>
<dbReference type="InterPro" id="IPR050121">
    <property type="entry name" value="Cytochrome_P450_monoxygenase"/>
</dbReference>
<name>A0AAV9XFR3_9PEZI</name>
<feature type="transmembrane region" description="Helical" evidence="7">
    <location>
        <begin position="308"/>
        <end position="331"/>
    </location>
</feature>
<dbReference type="GO" id="GO:0005506">
    <property type="term" value="F:iron ion binding"/>
    <property type="evidence" value="ECO:0007669"/>
    <property type="project" value="InterPro"/>
</dbReference>
<keyword evidence="7" id="KW-0472">Membrane</keyword>
<dbReference type="GO" id="GO:0020037">
    <property type="term" value="F:heme binding"/>
    <property type="evidence" value="ECO:0007669"/>
    <property type="project" value="InterPro"/>
</dbReference>
<comment type="cofactor">
    <cofactor evidence="1 6">
        <name>heme</name>
        <dbReference type="ChEBI" id="CHEBI:30413"/>
    </cofactor>
</comment>
<dbReference type="PRINTS" id="PR00465">
    <property type="entry name" value="EP450IV"/>
</dbReference>
<feature type="transmembrane region" description="Helical" evidence="7">
    <location>
        <begin position="12"/>
        <end position="33"/>
    </location>
</feature>
<comment type="similarity">
    <text evidence="2">Belongs to the cytochrome P450 family.</text>
</comment>
<keyword evidence="9" id="KW-1185">Reference proteome</keyword>
<evidence type="ECO:0000313" key="9">
    <source>
        <dbReference type="Proteomes" id="UP001365542"/>
    </source>
</evidence>